<dbReference type="Proteomes" id="UP000242592">
    <property type="component" value="Unassembled WGS sequence"/>
</dbReference>
<protein>
    <submittedName>
        <fullName evidence="1">Uncharacterized protein</fullName>
    </submittedName>
</protein>
<proteinExistence type="predicted"/>
<dbReference type="RefSeq" id="WP_073073133.1">
    <property type="nucleotide sequence ID" value="NZ_FQXN01000004.1"/>
</dbReference>
<reference evidence="2" key="1">
    <citation type="submission" date="2016-11" db="EMBL/GenBank/DDBJ databases">
        <authorList>
            <person name="Varghese N."/>
            <person name="Submissions S."/>
        </authorList>
    </citation>
    <scope>NUCLEOTIDE SEQUENCE [LARGE SCALE GENOMIC DNA]</scope>
    <source>
        <strain evidence="2">DSM 15807</strain>
    </source>
</reference>
<sequence length="321" mass="35283">MKRLFLILLFLLVLVFVLWSCGLQLPNSVTVSYSNHFEFPLAMLHFTLDDFINPVLLSLENEGFQVTTGDPITISFATTTTFIPGDYLPTGIPISGTETILDQATLIQASTMQNGNVLQNVDFNMSFEVGYFASTTTFDSTLVFYINSTPVVISENSTESENLTKYVKEVLKSGQDLTVRADIDIDGTIQSSDELMLGVNWTFSLEGTTLADIVFDASTTDLSVLESLTDFVDSATIVFDEWDNSLGFDTVFDVGNLSFYFGTTPPIVGLSKDDLISIATDNVPYVIKVPANSYIKLKSNSYLDSAVYISLDLTVATEVTF</sequence>
<evidence type="ECO:0000313" key="2">
    <source>
        <dbReference type="Proteomes" id="UP000242592"/>
    </source>
</evidence>
<keyword evidence="2" id="KW-1185">Reference proteome</keyword>
<organism evidence="1 2">
    <name type="scientific">Thermosipho atlanticus DSM 15807</name>
    <dbReference type="NCBI Taxonomy" id="1123380"/>
    <lineage>
        <taxon>Bacteria</taxon>
        <taxon>Thermotogati</taxon>
        <taxon>Thermotogota</taxon>
        <taxon>Thermotogae</taxon>
        <taxon>Thermotogales</taxon>
        <taxon>Fervidobacteriaceae</taxon>
        <taxon>Thermosipho</taxon>
    </lineage>
</organism>
<name>A0A1M5T4F5_9BACT</name>
<dbReference type="STRING" id="1123380.SAMN02745199_1163"/>
<dbReference type="AlphaFoldDB" id="A0A1M5T4F5"/>
<accession>A0A1M5T4F5</accession>
<gene>
    <name evidence="1" type="ORF">SAMN02745199_1163</name>
</gene>
<evidence type="ECO:0000313" key="1">
    <source>
        <dbReference type="EMBL" id="SHH45625.1"/>
    </source>
</evidence>
<dbReference type="OrthoDB" id="38668at2"/>
<dbReference type="EMBL" id="FQXN01000004">
    <property type="protein sequence ID" value="SHH45625.1"/>
    <property type="molecule type" value="Genomic_DNA"/>
</dbReference>